<reference evidence="2" key="1">
    <citation type="submission" date="2023-07" db="EMBL/GenBank/DDBJ databases">
        <title>Verminephrobacter genomes.</title>
        <authorList>
            <person name="Lund M.B."/>
        </authorList>
    </citation>
    <scope>NUCLEOTIDE SEQUENCE [LARGE SCALE GENOMIC DNA]</scope>
    <source>
        <strain evidence="2">AtM5-05</strain>
    </source>
</reference>
<dbReference type="EMBL" id="QZCW01000001">
    <property type="protein sequence ID" value="MCW5320563.1"/>
    <property type="molecule type" value="Genomic_DNA"/>
</dbReference>
<organism evidence="1 2">
    <name type="scientific">Verminephrobacter aporrectodeae subsp. tuberculatae</name>
    <dbReference type="NCBI Taxonomy" id="1110392"/>
    <lineage>
        <taxon>Bacteria</taxon>
        <taxon>Pseudomonadati</taxon>
        <taxon>Pseudomonadota</taxon>
        <taxon>Betaproteobacteria</taxon>
        <taxon>Burkholderiales</taxon>
        <taxon>Comamonadaceae</taxon>
        <taxon>Verminephrobacter</taxon>
    </lineage>
</organism>
<evidence type="ECO:0000313" key="1">
    <source>
        <dbReference type="EMBL" id="MCW5320563.1"/>
    </source>
</evidence>
<proteinExistence type="predicted"/>
<protein>
    <submittedName>
        <fullName evidence="1">Uncharacterized protein</fullName>
    </submittedName>
</protein>
<gene>
    <name evidence="1" type="ORF">D5039_05005</name>
</gene>
<keyword evidence="2" id="KW-1185">Reference proteome</keyword>
<accession>A0ABT3KQH0</accession>
<evidence type="ECO:0000313" key="2">
    <source>
        <dbReference type="Proteomes" id="UP001208935"/>
    </source>
</evidence>
<dbReference type="Proteomes" id="UP001208935">
    <property type="component" value="Unassembled WGS sequence"/>
</dbReference>
<name>A0ABT3KQH0_9BURK</name>
<sequence>MRNVDVARDAGQIVAGDSVTNINKYVANCVGATTAFVLGSVSTAVAGLSLWFFWTTSPHAAPVGMNQWICHYHGEEYSTGSVLGMDAGDARECRLVNGMLVWVSSEKPKQE</sequence>
<comment type="caution">
    <text evidence="1">The sequence shown here is derived from an EMBL/GenBank/DDBJ whole genome shotgun (WGS) entry which is preliminary data.</text>
</comment>